<comment type="similarity">
    <text evidence="1 4">Belongs to the HSP15 family.</text>
</comment>
<dbReference type="InterPro" id="IPR002942">
    <property type="entry name" value="S4_RNA-bd"/>
</dbReference>
<evidence type="ECO:0000256" key="1">
    <source>
        <dbReference type="ARBA" id="ARBA00008396"/>
    </source>
</evidence>
<gene>
    <name evidence="7" type="ORF">PHACT_07030</name>
</gene>
<dbReference type="InterPro" id="IPR025708">
    <property type="entry name" value="HSP15"/>
</dbReference>
<dbReference type="GO" id="GO:0043023">
    <property type="term" value="F:ribosomal large subunit binding"/>
    <property type="evidence" value="ECO:0007669"/>
    <property type="project" value="InterPro"/>
</dbReference>
<keyword evidence="8" id="KW-1185">Reference proteome</keyword>
<dbReference type="SUPFAM" id="SSF55174">
    <property type="entry name" value="Alpha-L RNA-binding motif"/>
    <property type="match status" value="1"/>
</dbReference>
<dbReference type="Pfam" id="PF01479">
    <property type="entry name" value="S4"/>
    <property type="match status" value="1"/>
</dbReference>
<feature type="compositionally biased region" description="Basic residues" evidence="5">
    <location>
        <begin position="125"/>
        <end position="139"/>
    </location>
</feature>
<accession>A0A1E8CP00</accession>
<sequence>MAADKGRNTDQSDTTRVRLDKWLWAARLFKTRALAKAAIEGGKVQIGGNKAKAGKEIGLGTEMTVRQGWDEKTLTVTGLSEQRRGAPEARQLYCETDASIRQREALAEQRKLQAAGQHAHEKPNKKDRRLRQAMKGRRE</sequence>
<dbReference type="GO" id="GO:0003677">
    <property type="term" value="F:DNA binding"/>
    <property type="evidence" value="ECO:0007669"/>
    <property type="project" value="UniProtKB-KW"/>
</dbReference>
<feature type="domain" description="RNA-binding S4" evidence="6">
    <location>
        <begin position="17"/>
        <end position="82"/>
    </location>
</feature>
<evidence type="ECO:0000256" key="3">
    <source>
        <dbReference type="ARBA" id="ARBA00023125"/>
    </source>
</evidence>
<evidence type="ECO:0000313" key="7">
    <source>
        <dbReference type="EMBL" id="OFE13987.1"/>
    </source>
</evidence>
<protein>
    <recommendedName>
        <fullName evidence="4">Heat shock protein 15</fullName>
    </recommendedName>
</protein>
<evidence type="ECO:0000256" key="2">
    <source>
        <dbReference type="ARBA" id="ARBA00022884"/>
    </source>
</evidence>
<dbReference type="OrthoDB" id="9797176at2"/>
<dbReference type="GO" id="GO:0034605">
    <property type="term" value="P:cellular response to heat"/>
    <property type="evidence" value="ECO:0007669"/>
    <property type="project" value="InterPro"/>
</dbReference>
<dbReference type="CDD" id="cd00165">
    <property type="entry name" value="S4"/>
    <property type="match status" value="1"/>
</dbReference>
<comment type="caution">
    <text evidence="7">The sequence shown here is derived from an EMBL/GenBank/DDBJ whole genome shotgun (WGS) entry which is preliminary data.</text>
</comment>
<evidence type="ECO:0000256" key="5">
    <source>
        <dbReference type="SAM" id="MobiDB-lite"/>
    </source>
</evidence>
<proteinExistence type="inferred from homology"/>
<dbReference type="STRING" id="1524254.PHACT_07030"/>
<dbReference type="GO" id="GO:0003727">
    <property type="term" value="F:single-stranded RNA binding"/>
    <property type="evidence" value="ECO:0007669"/>
    <property type="project" value="InterPro"/>
</dbReference>
<dbReference type="Gene3D" id="3.10.290.10">
    <property type="entry name" value="RNA-binding S4 domain"/>
    <property type="match status" value="1"/>
</dbReference>
<dbReference type="PROSITE" id="PS50889">
    <property type="entry name" value="S4"/>
    <property type="match status" value="1"/>
</dbReference>
<dbReference type="InterPro" id="IPR036986">
    <property type="entry name" value="S4_RNA-bd_sf"/>
</dbReference>
<dbReference type="SMART" id="SM00363">
    <property type="entry name" value="S4"/>
    <property type="match status" value="1"/>
</dbReference>
<evidence type="ECO:0000256" key="4">
    <source>
        <dbReference type="PIRNR" id="PIRNR016821"/>
    </source>
</evidence>
<keyword evidence="3 4" id="KW-0238">DNA-binding</keyword>
<keyword evidence="2 4" id="KW-0694">RNA-binding</keyword>
<organism evidence="7 8">
    <name type="scientific">Pseudohongiella acticola</name>
    <dbReference type="NCBI Taxonomy" id="1524254"/>
    <lineage>
        <taxon>Bacteria</taxon>
        <taxon>Pseudomonadati</taxon>
        <taxon>Pseudomonadota</taxon>
        <taxon>Gammaproteobacteria</taxon>
        <taxon>Pseudomonadales</taxon>
        <taxon>Pseudohongiellaceae</taxon>
        <taxon>Pseudohongiella</taxon>
    </lineage>
</organism>
<dbReference type="Proteomes" id="UP000175669">
    <property type="component" value="Unassembled WGS sequence"/>
</dbReference>
<evidence type="ECO:0000313" key="8">
    <source>
        <dbReference type="Proteomes" id="UP000175669"/>
    </source>
</evidence>
<dbReference type="AlphaFoldDB" id="A0A1E8CP00"/>
<name>A0A1E8CP00_9GAMM</name>
<reference evidence="7" key="1">
    <citation type="submission" date="2016-07" db="EMBL/GenBank/DDBJ databases">
        <authorList>
            <person name="Cheng H."/>
            <person name="Wu Y.-H."/>
            <person name="Xu L."/>
            <person name="Xu X.-W."/>
        </authorList>
    </citation>
    <scope>NUCLEOTIDE SEQUENCE</scope>
    <source>
        <strain evidence="7">KCTC 42131</strain>
    </source>
</reference>
<feature type="region of interest" description="Disordered" evidence="5">
    <location>
        <begin position="107"/>
        <end position="139"/>
    </location>
</feature>
<dbReference type="PIRSF" id="PIRSF016821">
    <property type="entry name" value="HSP15"/>
    <property type="match status" value="1"/>
</dbReference>
<dbReference type="EMBL" id="MASR01000001">
    <property type="protein sequence ID" value="OFE13987.1"/>
    <property type="molecule type" value="Genomic_DNA"/>
</dbReference>
<evidence type="ECO:0000259" key="6">
    <source>
        <dbReference type="SMART" id="SM00363"/>
    </source>
</evidence>